<keyword evidence="1" id="KW-0472">Membrane</keyword>
<dbReference type="AlphaFoldDB" id="A0A3B0XSS6"/>
<keyword evidence="1" id="KW-0812">Transmembrane</keyword>
<evidence type="ECO:0008006" key="3">
    <source>
        <dbReference type="Google" id="ProtNLM"/>
    </source>
</evidence>
<evidence type="ECO:0000313" key="2">
    <source>
        <dbReference type="EMBL" id="VAW59446.1"/>
    </source>
</evidence>
<proteinExistence type="predicted"/>
<gene>
    <name evidence="2" type="ORF">MNBD_GAMMA08-2817</name>
</gene>
<dbReference type="EMBL" id="UOFH01000079">
    <property type="protein sequence ID" value="VAW59446.1"/>
    <property type="molecule type" value="Genomic_DNA"/>
</dbReference>
<reference evidence="2" key="1">
    <citation type="submission" date="2018-06" db="EMBL/GenBank/DDBJ databases">
        <authorList>
            <person name="Zhirakovskaya E."/>
        </authorList>
    </citation>
    <scope>NUCLEOTIDE SEQUENCE</scope>
</reference>
<sequence length="211" mass="22597">MYKLFKVLVFGVSAFGFTSAANSQPIDTLFSTGLDAFNDTLAPGSIDSNYIVLESGTNAEVLTGLPSTYLPNDVNSQWVWQQSNGQPTNVTLTFRTQFDLTGFDSNTAIINGLWGVDNQGIDILINGVSTGNNLLGVVFSNFDQLNSFVIVDGFLPGINTLDFIVQDNGSVSAFRAELSGTATVVPIPAALWLFLSGLAVMGAFHRELKLT</sequence>
<accession>A0A3B0XSS6</accession>
<dbReference type="Gene3D" id="2.60.120.260">
    <property type="entry name" value="Galactose-binding domain-like"/>
    <property type="match status" value="1"/>
</dbReference>
<organism evidence="2">
    <name type="scientific">hydrothermal vent metagenome</name>
    <dbReference type="NCBI Taxonomy" id="652676"/>
    <lineage>
        <taxon>unclassified sequences</taxon>
        <taxon>metagenomes</taxon>
        <taxon>ecological metagenomes</taxon>
    </lineage>
</organism>
<feature type="transmembrane region" description="Helical" evidence="1">
    <location>
        <begin position="184"/>
        <end position="204"/>
    </location>
</feature>
<protein>
    <recommendedName>
        <fullName evidence="3">PEP-CTERM protein-sorting domain-containing protein</fullName>
    </recommendedName>
</protein>
<evidence type="ECO:0000256" key="1">
    <source>
        <dbReference type="SAM" id="Phobius"/>
    </source>
</evidence>
<name>A0A3B0XSS6_9ZZZZ</name>
<keyword evidence="1" id="KW-1133">Transmembrane helix</keyword>